<feature type="compositionally biased region" description="Low complexity" evidence="2">
    <location>
        <begin position="994"/>
        <end position="1011"/>
    </location>
</feature>
<feature type="region of interest" description="Disordered" evidence="2">
    <location>
        <begin position="1120"/>
        <end position="1145"/>
    </location>
</feature>
<dbReference type="InterPro" id="IPR009060">
    <property type="entry name" value="UBA-like_sf"/>
</dbReference>
<evidence type="ECO:0000259" key="4">
    <source>
        <dbReference type="PROSITE" id="PS50031"/>
    </source>
</evidence>
<dbReference type="Gene3D" id="1.10.8.10">
    <property type="entry name" value="DNA helicase RuvA subunit, C-terminal domain"/>
    <property type="match status" value="1"/>
</dbReference>
<dbReference type="Proteomes" id="UP000274822">
    <property type="component" value="Unassembled WGS sequence"/>
</dbReference>
<feature type="domain" description="UBA" evidence="3">
    <location>
        <begin position="1431"/>
        <end position="1472"/>
    </location>
</feature>
<dbReference type="PANTHER" id="PTHR11216:SF170">
    <property type="entry name" value="DYNAMIN ASSOCIATED PROTEIN 160, ISOFORM D"/>
    <property type="match status" value="1"/>
</dbReference>
<dbReference type="PROSITE" id="PS50160">
    <property type="entry name" value="DNA_LIGASE_A3"/>
    <property type="match status" value="1"/>
</dbReference>
<dbReference type="InterPro" id="IPR012340">
    <property type="entry name" value="NA-bd_OB-fold"/>
</dbReference>
<comment type="caution">
    <text evidence="6">The sequence shown here is derived from an EMBL/GenBank/DDBJ whole genome shotgun (WGS) entry which is preliminary data.</text>
</comment>
<proteinExistence type="predicted"/>
<name>A0A433QLM2_9FUNG</name>
<feature type="region of interest" description="Disordered" evidence="2">
    <location>
        <begin position="1385"/>
        <end position="1433"/>
    </location>
</feature>
<feature type="region of interest" description="Disordered" evidence="2">
    <location>
        <begin position="852"/>
        <end position="916"/>
    </location>
</feature>
<dbReference type="GO" id="GO:0006281">
    <property type="term" value="P:DNA repair"/>
    <property type="evidence" value="ECO:0007669"/>
    <property type="project" value="InterPro"/>
</dbReference>
<dbReference type="Pfam" id="PF12763">
    <property type="entry name" value="EH"/>
    <property type="match status" value="2"/>
</dbReference>
<feature type="compositionally biased region" description="Low complexity" evidence="2">
    <location>
        <begin position="1401"/>
        <end position="1416"/>
    </location>
</feature>
<feature type="region of interest" description="Disordered" evidence="2">
    <location>
        <begin position="933"/>
        <end position="1033"/>
    </location>
</feature>
<dbReference type="PROSITE" id="PS50030">
    <property type="entry name" value="UBA"/>
    <property type="match status" value="1"/>
</dbReference>
<dbReference type="SMART" id="SM00027">
    <property type="entry name" value="EH"/>
    <property type="match status" value="3"/>
</dbReference>
<dbReference type="GO" id="GO:0005886">
    <property type="term" value="C:plasma membrane"/>
    <property type="evidence" value="ECO:0007669"/>
    <property type="project" value="TreeGrafter"/>
</dbReference>
<dbReference type="InterPro" id="IPR011992">
    <property type="entry name" value="EF-hand-dom_pair"/>
</dbReference>
<dbReference type="InterPro" id="IPR012310">
    <property type="entry name" value="DNA_ligase_ATP-dep_cent"/>
</dbReference>
<dbReference type="GO" id="GO:0006310">
    <property type="term" value="P:DNA recombination"/>
    <property type="evidence" value="ECO:0007669"/>
    <property type="project" value="InterPro"/>
</dbReference>
<dbReference type="SUPFAM" id="SSF56091">
    <property type="entry name" value="DNA ligase/mRNA capping enzyme, catalytic domain"/>
    <property type="match status" value="1"/>
</dbReference>
<dbReference type="Gene3D" id="3.30.470.30">
    <property type="entry name" value="DNA ligase/mRNA capping enzyme"/>
    <property type="match status" value="1"/>
</dbReference>
<dbReference type="Pfam" id="PF01068">
    <property type="entry name" value="DNA_ligase_A_M"/>
    <property type="match status" value="1"/>
</dbReference>
<dbReference type="GO" id="GO:0016197">
    <property type="term" value="P:endosomal transport"/>
    <property type="evidence" value="ECO:0007669"/>
    <property type="project" value="TreeGrafter"/>
</dbReference>
<dbReference type="SUPFAM" id="SSF46934">
    <property type="entry name" value="UBA-like"/>
    <property type="match status" value="1"/>
</dbReference>
<dbReference type="EMBL" id="RBNJ01003661">
    <property type="protein sequence ID" value="RUS30682.1"/>
    <property type="molecule type" value="Genomic_DNA"/>
</dbReference>
<feature type="domain" description="ATP-dependent DNA ligase family profile" evidence="5">
    <location>
        <begin position="1866"/>
        <end position="2002"/>
    </location>
</feature>
<dbReference type="PROSITE" id="PS50031">
    <property type="entry name" value="EH"/>
    <property type="match status" value="3"/>
</dbReference>
<dbReference type="PANTHER" id="PTHR11216">
    <property type="entry name" value="EH DOMAIN"/>
    <property type="match status" value="1"/>
</dbReference>
<dbReference type="GO" id="GO:0006897">
    <property type="term" value="P:endocytosis"/>
    <property type="evidence" value="ECO:0007669"/>
    <property type="project" value="TreeGrafter"/>
</dbReference>
<keyword evidence="1" id="KW-0175">Coiled coil</keyword>
<feature type="coiled-coil region" evidence="1">
    <location>
        <begin position="718"/>
        <end position="815"/>
    </location>
</feature>
<keyword evidence="7" id="KW-1185">Reference proteome</keyword>
<organism evidence="6 7">
    <name type="scientific">Jimgerdemannia flammicorona</name>
    <dbReference type="NCBI Taxonomy" id="994334"/>
    <lineage>
        <taxon>Eukaryota</taxon>
        <taxon>Fungi</taxon>
        <taxon>Fungi incertae sedis</taxon>
        <taxon>Mucoromycota</taxon>
        <taxon>Mucoromycotina</taxon>
        <taxon>Endogonomycetes</taxon>
        <taxon>Endogonales</taxon>
        <taxon>Endogonaceae</taxon>
        <taxon>Jimgerdemannia</taxon>
    </lineage>
</organism>
<dbReference type="InterPro" id="IPR000261">
    <property type="entry name" value="EH_dom"/>
</dbReference>
<dbReference type="SMART" id="SM00165">
    <property type="entry name" value="UBA"/>
    <property type="match status" value="1"/>
</dbReference>
<feature type="domain" description="EH" evidence="4">
    <location>
        <begin position="186"/>
        <end position="284"/>
    </location>
</feature>
<evidence type="ECO:0000256" key="2">
    <source>
        <dbReference type="SAM" id="MobiDB-lite"/>
    </source>
</evidence>
<evidence type="ECO:0000259" key="3">
    <source>
        <dbReference type="PROSITE" id="PS50030"/>
    </source>
</evidence>
<evidence type="ECO:0000313" key="6">
    <source>
        <dbReference type="EMBL" id="RUS30682.1"/>
    </source>
</evidence>
<dbReference type="CDD" id="cd00052">
    <property type="entry name" value="EH"/>
    <property type="match status" value="2"/>
</dbReference>
<evidence type="ECO:0000259" key="5">
    <source>
        <dbReference type="PROSITE" id="PS50160"/>
    </source>
</evidence>
<protein>
    <recommendedName>
        <fullName evidence="8">EH domain-containing protein</fullName>
    </recommendedName>
</protein>
<reference evidence="6 7" key="1">
    <citation type="journal article" date="2018" name="New Phytol.">
        <title>Phylogenomics of Endogonaceae and evolution of mycorrhizas within Mucoromycota.</title>
        <authorList>
            <person name="Chang Y."/>
            <person name="Desiro A."/>
            <person name="Na H."/>
            <person name="Sandor L."/>
            <person name="Lipzen A."/>
            <person name="Clum A."/>
            <person name="Barry K."/>
            <person name="Grigoriev I.V."/>
            <person name="Martin F.M."/>
            <person name="Stajich J.E."/>
            <person name="Smith M.E."/>
            <person name="Bonito G."/>
            <person name="Spatafora J.W."/>
        </authorList>
    </citation>
    <scope>NUCLEOTIDE SEQUENCE [LARGE SCALE GENOMIC DNA]</scope>
    <source>
        <strain evidence="6 7">AD002</strain>
    </source>
</reference>
<dbReference type="Gene3D" id="1.10.238.10">
    <property type="entry name" value="EF-hand"/>
    <property type="match status" value="3"/>
</dbReference>
<evidence type="ECO:0000313" key="7">
    <source>
        <dbReference type="Proteomes" id="UP000274822"/>
    </source>
</evidence>
<dbReference type="SUPFAM" id="SSF47473">
    <property type="entry name" value="EF-hand"/>
    <property type="match status" value="3"/>
</dbReference>
<dbReference type="GO" id="GO:0003910">
    <property type="term" value="F:DNA ligase (ATP) activity"/>
    <property type="evidence" value="ECO:0007669"/>
    <property type="project" value="InterPro"/>
</dbReference>
<sequence length="2063" mass="224003">MSSPFGASILSPRMGSSDLSRRSSTADSFLTPEERHYYAQLYKAADSENRGIIGGQEAVSFFGKSGVPQNVLGDIWQLADKEGKGFLTQQTFSIAVKLIAAAQNGKQPSTALINSPGKLPISRRSPTIELITSRFVRRVDVCTHSFFFLLCELKTGHQVPLPVFEGIYIEPFQPAEDKANNITPDEREKYAQMFTRYNPAGGVLDGEKAKSIFVQSKLPIEVLGQIWCVIGSVIHLPSKSLADTRNSGTLNQAEFIIAMHYIARLMDSSPKSLPPHLPPAIYAAASGHKAPASPTSASHPIASSTLAISSIARPVIRHNTGTPPIAQSPITRQITGGAFPTRVQTLDLFSTGPGGFKPAVGSDIVDWDVTVEDKVKFDKFFDGIDLAGAGVVQGKNGRDAGIGSEAEEYLPPPVLILLFSEGERRRLREGENWLELRNRLGFLHNLQYLFSIAFAIVFVFQAMTPLNSSKSRASRSPNWRIYGNNHRLCSYFGFSRVYRFPNSLLLHLLKISHRDLADLQKRGRLSRDEFAVAMHLINRRLAGDPLPKILPPTLLPPSERTPALFPGVDLKRAGTIALPPSTGLTRQPTGRGTRGVGAGDFLEHQRSGLQPQTNLSSGYRATTSLLDEPDLLGDFDMNAKIANETNEIQSLQLQGTTVSAATNDLKGKHSQLDATLAALQAQKKEVAARTAEIRALYDSELRVVQELEATFTREQPIVIKSREEVQQAERALQAQRLEKDQLELGIRTSRAEAEELRRRVRVIQEETNALSEQLEKLRKESKQQSQFLDIDRRQVSTAEAERDKLAKSIQEAQTSGVASVAVTIAPSSPAIASTPKADNMFEFGGNFQRPAGISGGADPFQAFSQKPEHEDSLFARSLSRHPSSASTMSAKSPLNFTGAANPTVSPVQERSSSVGSSKLSEFDTAFADFSPFSPPPAPKVNDAGSWNAGSWNAPGTPAAVESPKPKPSEVSSAVAPPPPPPSKHFSDAKRSSVGGASTASLNSLASSSGKKPPAPAPLAPQAGPTSPTDPFAMFSKTFEDAKKKKTAGGADFDAAFSEVAVSDFAGKFPDIDDFGRDENFGFEDDFSRGSFSTPAPASVAAAPVSVPVVAKAEETAAFRSAEEEQKVETGPALVKSENTDDSITDAEAKFPDLSAIEGEFPTMPASAQVKEGAIAKSTQEAQAPTETSLEITAATTPGPTSDSSLIFASSIPSASVQTAKSNFDDFEAAFSGTLSQVKVVSVVPSDFDAAFDPNFDVDFNPTFEAPKPVSTPSTSSISAPFTNNVPFAPSSPFTSASASSSTPVPKQAFGGFDFSDFETSDPAAPADLDSIFGAQAAGSTSQAGSRMSFGNAFSFEDSFGAAANATSTPASSIIGNPFGTATAASATANHVGRPSSPPPSYASGPSSPIEPTSAAPVPMPSAPPAHLSAHNPDDTDQVKKLLEFGFTREQAIDALERYDNDLQKATNFLADNAGRILGCDRVVKIVVHETEINYDVTHALLKYRGRETGIREMFAPPSYPPLTCLFQRAFRPRLASTCFALRVFSISTANKNALTSSSDHELGDLNLLFTKLNQKCSIKEKKAILARHLGCLPLLRRIYDPRQVFNISSANVKSFIEKQAASHNPDTAIQTALEENGAKNFTDLSSLLAALSSRRITGNIALATVAQYANTHCRDDTQREMFYRVLDKNLKMGISVRTINSVFPESIPTFNVALADTLEDETHYLKIFSTTKEEDKTDWYASRKLDGVRCLTMFRPIDRQREGNDSEWNVQFFSRTGKEFVTLKKVEEAIRRLILADDKDTKKDKLVQIARTFLQAAREGEGFVFDGEICVLDSVAGDGEDERENFQHTMQQVRRGDGYVVSNPTYFVFDCLTMHEFISRKGERRFAERLDVLKGLIGKADSDRVLRVLDQRKVSGKEELDNIISMGIEKKWEGIILRKDAGYQGKRSHNLLKIKQWDDAEYIVKDVVMGMMRIPDTGVDTKVLSKVLIEHKGNKVGVGSGFSIAQRIRYAEQPNLILGKPITVRYFAQSTAQRLGKKSAEDAVVSLRFPTVKMVYEEGIRDA</sequence>
<feature type="domain" description="EH" evidence="4">
    <location>
        <begin position="34"/>
        <end position="120"/>
    </location>
</feature>
<accession>A0A433QLM2</accession>
<dbReference type="GO" id="GO:0005524">
    <property type="term" value="F:ATP binding"/>
    <property type="evidence" value="ECO:0007669"/>
    <property type="project" value="InterPro"/>
</dbReference>
<dbReference type="GO" id="GO:0005737">
    <property type="term" value="C:cytoplasm"/>
    <property type="evidence" value="ECO:0007669"/>
    <property type="project" value="TreeGrafter"/>
</dbReference>
<dbReference type="SUPFAM" id="SSF50249">
    <property type="entry name" value="Nucleic acid-binding proteins"/>
    <property type="match status" value="1"/>
</dbReference>
<evidence type="ECO:0008006" key="8">
    <source>
        <dbReference type="Google" id="ProtNLM"/>
    </source>
</evidence>
<feature type="domain" description="EH" evidence="4">
    <location>
        <begin position="515"/>
        <end position="561"/>
    </location>
</feature>
<evidence type="ECO:0000256" key="1">
    <source>
        <dbReference type="SAM" id="Coils"/>
    </source>
</evidence>
<gene>
    <name evidence="6" type="ORF">BC938DRAFT_479085</name>
</gene>
<dbReference type="Gene3D" id="2.40.50.140">
    <property type="entry name" value="Nucleic acid-binding proteins"/>
    <property type="match status" value="1"/>
</dbReference>
<dbReference type="InterPro" id="IPR015940">
    <property type="entry name" value="UBA"/>
</dbReference>
<feature type="compositionally biased region" description="Polar residues" evidence="2">
    <location>
        <begin position="880"/>
        <end position="916"/>
    </location>
</feature>
<dbReference type="Pfam" id="PF00627">
    <property type="entry name" value="UBA"/>
    <property type="match status" value="1"/>
</dbReference>